<protein>
    <recommendedName>
        <fullName evidence="5">Calcipressin-like protein</fullName>
    </recommendedName>
</protein>
<evidence type="ECO:0000256" key="2">
    <source>
        <dbReference type="SAM" id="MobiDB-lite"/>
    </source>
</evidence>
<dbReference type="AlphaFoldDB" id="A0A811LNE8"/>
<gene>
    <name evidence="3" type="ORF">BOKJ2_LOCUS13249</name>
</gene>
<reference evidence="3" key="1">
    <citation type="submission" date="2020-09" db="EMBL/GenBank/DDBJ databases">
        <authorList>
            <person name="Kikuchi T."/>
        </authorList>
    </citation>
    <scope>NUCLEOTIDE SEQUENCE</scope>
    <source>
        <strain evidence="3">SH1</strain>
    </source>
</reference>
<dbReference type="SUPFAM" id="SSF54928">
    <property type="entry name" value="RNA-binding domain, RBD"/>
    <property type="match status" value="1"/>
</dbReference>
<dbReference type="EMBL" id="CAJFDH010000006">
    <property type="protein sequence ID" value="CAD5229190.1"/>
    <property type="molecule type" value="Genomic_DNA"/>
</dbReference>
<organism evidence="3 4">
    <name type="scientific">Bursaphelenchus okinawaensis</name>
    <dbReference type="NCBI Taxonomy" id="465554"/>
    <lineage>
        <taxon>Eukaryota</taxon>
        <taxon>Metazoa</taxon>
        <taxon>Ecdysozoa</taxon>
        <taxon>Nematoda</taxon>
        <taxon>Chromadorea</taxon>
        <taxon>Rhabditida</taxon>
        <taxon>Tylenchina</taxon>
        <taxon>Tylenchomorpha</taxon>
        <taxon>Aphelenchoidea</taxon>
        <taxon>Aphelenchoididae</taxon>
        <taxon>Bursaphelenchus</taxon>
    </lineage>
</organism>
<dbReference type="Proteomes" id="UP000783686">
    <property type="component" value="Unassembled WGS sequence"/>
</dbReference>
<comment type="similarity">
    <text evidence="1">Belongs to the RCAN family.</text>
</comment>
<dbReference type="InterPro" id="IPR006931">
    <property type="entry name" value="Calcipressin"/>
</dbReference>
<dbReference type="OrthoDB" id="17212at2759"/>
<dbReference type="GO" id="GO:0019722">
    <property type="term" value="P:calcium-mediated signaling"/>
    <property type="evidence" value="ECO:0007669"/>
    <property type="project" value="InterPro"/>
</dbReference>
<keyword evidence="4" id="KW-1185">Reference proteome</keyword>
<feature type="compositionally biased region" description="Pro residues" evidence="2">
    <location>
        <begin position="191"/>
        <end position="206"/>
    </location>
</feature>
<dbReference type="Gene3D" id="3.30.70.330">
    <property type="match status" value="1"/>
</dbReference>
<dbReference type="EMBL" id="CAJFCW020000006">
    <property type="protein sequence ID" value="CAG9125976.1"/>
    <property type="molecule type" value="Genomic_DNA"/>
</dbReference>
<name>A0A811LNE8_9BILA</name>
<dbReference type="PANTHER" id="PTHR10300">
    <property type="entry name" value="CALCIPRESSIN"/>
    <property type="match status" value="1"/>
</dbReference>
<dbReference type="InterPro" id="IPR035979">
    <property type="entry name" value="RBD_domain_sf"/>
</dbReference>
<accession>A0A811LNE8</accession>
<dbReference type="GO" id="GO:0005737">
    <property type="term" value="C:cytoplasm"/>
    <property type="evidence" value="ECO:0007669"/>
    <property type="project" value="TreeGrafter"/>
</dbReference>
<sequence length="206" mass="23317">MAKTAMMNDWDESVCKKEDLPTAIVIKNVPPALFDSPEMKDNFSDMFTQIDSNVRIDYLKGFRRVRLSFTRPEHATAAKLLVEHHEFAGVQMKPFFIQNITMTRRAYQDEEGHLTLPPLEKQFLISPPSSPPVGWVQSTEMAPVICDFDLMAKLAAYTVEEDYEVHGGDPSHPTIVVTPVKMGMDEEKPLRCPPTPLPHTPRPPVE</sequence>
<evidence type="ECO:0000313" key="3">
    <source>
        <dbReference type="EMBL" id="CAD5229190.1"/>
    </source>
</evidence>
<dbReference type="Proteomes" id="UP000614601">
    <property type="component" value="Unassembled WGS sequence"/>
</dbReference>
<dbReference type="GO" id="GO:0005634">
    <property type="term" value="C:nucleus"/>
    <property type="evidence" value="ECO:0007669"/>
    <property type="project" value="TreeGrafter"/>
</dbReference>
<evidence type="ECO:0008006" key="5">
    <source>
        <dbReference type="Google" id="ProtNLM"/>
    </source>
</evidence>
<proteinExistence type="inferred from homology"/>
<dbReference type="InterPro" id="IPR012677">
    <property type="entry name" value="Nucleotide-bd_a/b_plait_sf"/>
</dbReference>
<comment type="caution">
    <text evidence="3">The sequence shown here is derived from an EMBL/GenBank/DDBJ whole genome shotgun (WGS) entry which is preliminary data.</text>
</comment>
<dbReference type="Pfam" id="PF04847">
    <property type="entry name" value="Calcipressin"/>
    <property type="match status" value="1"/>
</dbReference>
<evidence type="ECO:0000313" key="4">
    <source>
        <dbReference type="Proteomes" id="UP000614601"/>
    </source>
</evidence>
<feature type="region of interest" description="Disordered" evidence="2">
    <location>
        <begin position="186"/>
        <end position="206"/>
    </location>
</feature>
<evidence type="ECO:0000256" key="1">
    <source>
        <dbReference type="ARBA" id="ARBA00008209"/>
    </source>
</evidence>
<dbReference type="PANTHER" id="PTHR10300:SF14">
    <property type="entry name" value="PROTEIN SARAH"/>
    <property type="match status" value="1"/>
</dbReference>
<dbReference type="GO" id="GO:0008597">
    <property type="term" value="F:calcium-dependent protein serine/threonine phosphatase regulator activity"/>
    <property type="evidence" value="ECO:0007669"/>
    <property type="project" value="TreeGrafter"/>
</dbReference>
<dbReference type="GO" id="GO:0003676">
    <property type="term" value="F:nucleic acid binding"/>
    <property type="evidence" value="ECO:0007669"/>
    <property type="project" value="InterPro"/>
</dbReference>